<dbReference type="Proteomes" id="UP000241472">
    <property type="component" value="Chromosome"/>
</dbReference>
<organism evidence="1 2">
    <name type="scientific">Fusobacterium periodonticum</name>
    <dbReference type="NCBI Taxonomy" id="860"/>
    <lineage>
        <taxon>Bacteria</taxon>
        <taxon>Fusobacteriati</taxon>
        <taxon>Fusobacteriota</taxon>
        <taxon>Fusobacteriia</taxon>
        <taxon>Fusobacteriales</taxon>
        <taxon>Fusobacteriaceae</taxon>
        <taxon>Fusobacterium</taxon>
    </lineage>
</organism>
<dbReference type="AlphaFoldDB" id="A0AAD0HXK3"/>
<reference evidence="1 2" key="1">
    <citation type="submission" date="2018-03" db="EMBL/GenBank/DDBJ databases">
        <title>Complete Fusobacterium genomes using hybrid Minion sequencing.</title>
        <authorList>
            <person name="Slade D.J."/>
            <person name="Lahmers K."/>
        </authorList>
    </citation>
    <scope>NUCLEOTIDE SEQUENCE [LARGE SCALE GENOMIC DNA]</scope>
    <source>
        <strain evidence="1 2">2_1_31</strain>
    </source>
</reference>
<sequence>MTKLWKEVKGLVKGTNVDKDNLDKETGLCTVDLIGGEFNGWAVAGQIIDDELIIDDNAKVYNPAE</sequence>
<dbReference type="EMBL" id="CP028108">
    <property type="protein sequence ID" value="AVQ25988.1"/>
    <property type="molecule type" value="Genomic_DNA"/>
</dbReference>
<gene>
    <name evidence="1" type="ORF">C4N17_10255</name>
</gene>
<dbReference type="RefSeq" id="WP_008793808.1">
    <property type="nucleotide sequence ID" value="NZ_CABKNO010000005.1"/>
</dbReference>
<evidence type="ECO:0000313" key="1">
    <source>
        <dbReference type="EMBL" id="AVQ25988.1"/>
    </source>
</evidence>
<accession>A0AAD0HXK3</accession>
<proteinExistence type="predicted"/>
<dbReference type="KEGG" id="fpei:C4N17_10255"/>
<protein>
    <submittedName>
        <fullName evidence="1">Uncharacterized protein</fullName>
    </submittedName>
</protein>
<name>A0AAD0HXK3_9FUSO</name>
<evidence type="ECO:0000313" key="2">
    <source>
        <dbReference type="Proteomes" id="UP000241472"/>
    </source>
</evidence>